<organism evidence="1 2">
    <name type="scientific">Phanerochaete sordida</name>
    <dbReference type="NCBI Taxonomy" id="48140"/>
    <lineage>
        <taxon>Eukaryota</taxon>
        <taxon>Fungi</taxon>
        <taxon>Dikarya</taxon>
        <taxon>Basidiomycota</taxon>
        <taxon>Agaricomycotina</taxon>
        <taxon>Agaricomycetes</taxon>
        <taxon>Polyporales</taxon>
        <taxon>Phanerochaetaceae</taxon>
        <taxon>Phanerochaete</taxon>
    </lineage>
</organism>
<evidence type="ECO:0000313" key="2">
    <source>
        <dbReference type="Proteomes" id="UP000703269"/>
    </source>
</evidence>
<comment type="caution">
    <text evidence="1">The sequence shown here is derived from an EMBL/GenBank/DDBJ whole genome shotgun (WGS) entry which is preliminary data.</text>
</comment>
<gene>
    <name evidence="1" type="ORF">PsYK624_123230</name>
</gene>
<accession>A0A9P3LI93</accession>
<protein>
    <submittedName>
        <fullName evidence="1">Uncharacterized protein</fullName>
    </submittedName>
</protein>
<dbReference type="Proteomes" id="UP000703269">
    <property type="component" value="Unassembled WGS sequence"/>
</dbReference>
<dbReference type="AlphaFoldDB" id="A0A9P3LI93"/>
<sequence>MLKTIRLACLTPAGSTGPAASRTLALQVCARLGQLRKDLEVRTSRDRSSCLWSASQSSVLVAATHLLSVRRTIRSSHYQQPGPTLLERNRMAVFLEAREVHRELDWLWAERAEMAVRCNHGQECMLVILPDLAAVRSSRHSASKLRPEA</sequence>
<proteinExistence type="predicted"/>
<keyword evidence="2" id="KW-1185">Reference proteome</keyword>
<name>A0A9P3LI93_9APHY</name>
<reference evidence="1 2" key="1">
    <citation type="submission" date="2021-08" db="EMBL/GenBank/DDBJ databases">
        <title>Draft Genome Sequence of Phanerochaete sordida strain YK-624.</title>
        <authorList>
            <person name="Mori T."/>
            <person name="Dohra H."/>
            <person name="Suzuki T."/>
            <person name="Kawagishi H."/>
            <person name="Hirai H."/>
        </authorList>
    </citation>
    <scope>NUCLEOTIDE SEQUENCE [LARGE SCALE GENOMIC DNA]</scope>
    <source>
        <strain evidence="1 2">YK-624</strain>
    </source>
</reference>
<dbReference type="EMBL" id="BPQB01000056">
    <property type="protein sequence ID" value="GJE96130.1"/>
    <property type="molecule type" value="Genomic_DNA"/>
</dbReference>
<evidence type="ECO:0000313" key="1">
    <source>
        <dbReference type="EMBL" id="GJE96130.1"/>
    </source>
</evidence>